<dbReference type="EMBL" id="CADCVO010000028">
    <property type="protein sequence ID" value="CAA9467544.1"/>
    <property type="molecule type" value="Genomic_DNA"/>
</dbReference>
<dbReference type="AlphaFoldDB" id="A0A6J4R917"/>
<reference evidence="2" key="1">
    <citation type="submission" date="2020-02" db="EMBL/GenBank/DDBJ databases">
        <authorList>
            <person name="Meier V. D."/>
        </authorList>
    </citation>
    <scope>NUCLEOTIDE SEQUENCE</scope>
    <source>
        <strain evidence="2">AVDCRST_MAG13</strain>
    </source>
</reference>
<feature type="domain" description="Glycosyl transferase family 1" evidence="1">
    <location>
        <begin position="1"/>
        <end position="34"/>
    </location>
</feature>
<dbReference type="InterPro" id="IPR001296">
    <property type="entry name" value="Glyco_trans_1"/>
</dbReference>
<name>A0A6J4R917_9ACTN</name>
<dbReference type="Pfam" id="PF00534">
    <property type="entry name" value="Glycos_transf_1"/>
    <property type="match status" value="1"/>
</dbReference>
<dbReference type="GO" id="GO:0016757">
    <property type="term" value="F:glycosyltransferase activity"/>
    <property type="evidence" value="ECO:0007669"/>
    <property type="project" value="InterPro"/>
</dbReference>
<accession>A0A6J4R917</accession>
<dbReference type="SUPFAM" id="SSF53756">
    <property type="entry name" value="UDP-Glycosyltransferase/glycogen phosphorylase"/>
    <property type="match status" value="1"/>
</dbReference>
<evidence type="ECO:0000259" key="1">
    <source>
        <dbReference type="Pfam" id="PF00534"/>
    </source>
</evidence>
<proteinExistence type="predicted"/>
<dbReference type="Gene3D" id="3.40.50.2000">
    <property type="entry name" value="Glycogen Phosphorylase B"/>
    <property type="match status" value="1"/>
</dbReference>
<feature type="non-terminal residue" evidence="2">
    <location>
        <position position="35"/>
    </location>
</feature>
<sequence>MVLTEAFAAGTPVVASDIAGYRDVVTDGTDGVLVA</sequence>
<gene>
    <name evidence="2" type="ORF">AVDCRST_MAG13-171</name>
</gene>
<evidence type="ECO:0000313" key="2">
    <source>
        <dbReference type="EMBL" id="CAA9467544.1"/>
    </source>
</evidence>
<protein>
    <recommendedName>
        <fullName evidence="1">Glycosyl transferase family 1 domain-containing protein</fullName>
    </recommendedName>
</protein>
<organism evidence="2">
    <name type="scientific">uncultured Solirubrobacteraceae bacterium</name>
    <dbReference type="NCBI Taxonomy" id="1162706"/>
    <lineage>
        <taxon>Bacteria</taxon>
        <taxon>Bacillati</taxon>
        <taxon>Actinomycetota</taxon>
        <taxon>Thermoleophilia</taxon>
        <taxon>Solirubrobacterales</taxon>
        <taxon>Solirubrobacteraceae</taxon>
        <taxon>environmental samples</taxon>
    </lineage>
</organism>